<dbReference type="OrthoDB" id="3970034at2759"/>
<evidence type="ECO:0000256" key="9">
    <source>
        <dbReference type="SAM" id="Phobius"/>
    </source>
</evidence>
<proteinExistence type="inferred from homology"/>
<dbReference type="Gene3D" id="1.25.40.10">
    <property type="entry name" value="Tetratricopeptide repeat domain"/>
    <property type="match status" value="1"/>
</dbReference>
<dbReference type="SUPFAM" id="SSF48452">
    <property type="entry name" value="TPR-like"/>
    <property type="match status" value="1"/>
</dbReference>
<dbReference type="GO" id="GO:0005778">
    <property type="term" value="C:peroxisomal membrane"/>
    <property type="evidence" value="ECO:0007669"/>
    <property type="project" value="TreeGrafter"/>
</dbReference>
<dbReference type="Pfam" id="PF14853">
    <property type="entry name" value="Fis1_TPR_C"/>
    <property type="match status" value="1"/>
</dbReference>
<evidence type="ECO:0000256" key="5">
    <source>
        <dbReference type="ARBA" id="ARBA00022787"/>
    </source>
</evidence>
<keyword evidence="6 9" id="KW-1133">Transmembrane helix</keyword>
<dbReference type="EMBL" id="LPNL01000003">
    <property type="protein sequence ID" value="OEJ89730.1"/>
    <property type="molecule type" value="Genomic_DNA"/>
</dbReference>
<evidence type="ECO:0000256" key="6">
    <source>
        <dbReference type="ARBA" id="ARBA00022989"/>
    </source>
</evidence>
<protein>
    <recommendedName>
        <fullName evidence="3">Mitochondrial fission 1 protein</fullName>
    </recommendedName>
</protein>
<evidence type="ECO:0000256" key="3">
    <source>
        <dbReference type="ARBA" id="ARBA00014314"/>
    </source>
</evidence>
<evidence type="ECO:0000256" key="4">
    <source>
        <dbReference type="ARBA" id="ARBA00022692"/>
    </source>
</evidence>
<evidence type="ECO:0000313" key="10">
    <source>
        <dbReference type="EMBL" id="OEJ89730.1"/>
    </source>
</evidence>
<dbReference type="PANTHER" id="PTHR13247">
    <property type="entry name" value="TETRATRICOPEPTIDE REPEAT PROTEIN 11 TPR REPEAT PROTEIN 11"/>
    <property type="match status" value="1"/>
</dbReference>
<dbReference type="GO" id="GO:0005741">
    <property type="term" value="C:mitochondrial outer membrane"/>
    <property type="evidence" value="ECO:0007669"/>
    <property type="project" value="UniProtKB-SubCell"/>
</dbReference>
<keyword evidence="11" id="KW-1185">Reference proteome</keyword>
<dbReference type="InterPro" id="IPR028058">
    <property type="entry name" value="Fis1_TPR_N"/>
</dbReference>
<keyword evidence="8 9" id="KW-0472">Membrane</keyword>
<dbReference type="InterPro" id="IPR011990">
    <property type="entry name" value="TPR-like_helical_dom_sf"/>
</dbReference>
<dbReference type="GO" id="GO:0000422">
    <property type="term" value="P:autophagy of mitochondrion"/>
    <property type="evidence" value="ECO:0007669"/>
    <property type="project" value="TreeGrafter"/>
</dbReference>
<evidence type="ECO:0000256" key="1">
    <source>
        <dbReference type="ARBA" id="ARBA00004572"/>
    </source>
</evidence>
<evidence type="ECO:0000256" key="7">
    <source>
        <dbReference type="ARBA" id="ARBA00023128"/>
    </source>
</evidence>
<comment type="subcellular location">
    <subcellularLocation>
        <location evidence="1">Mitochondrion outer membrane</location>
        <topology evidence="1">Single-pass membrane protein</topology>
    </subcellularLocation>
</comment>
<dbReference type="Pfam" id="PF14852">
    <property type="entry name" value="Fis1_TPR_N"/>
    <property type="match status" value="1"/>
</dbReference>
<dbReference type="AlphaFoldDB" id="A0A1E5RS39"/>
<dbReference type="InterPro" id="IPR028061">
    <property type="entry name" value="Fis1_TPR_C"/>
</dbReference>
<dbReference type="InterPro" id="IPR016543">
    <property type="entry name" value="Fis1"/>
</dbReference>
<dbReference type="PANTHER" id="PTHR13247:SF0">
    <property type="entry name" value="MITOCHONDRIAL FISSION 1 PROTEIN"/>
    <property type="match status" value="1"/>
</dbReference>
<dbReference type="GO" id="GO:0000266">
    <property type="term" value="P:mitochondrial fission"/>
    <property type="evidence" value="ECO:0007669"/>
    <property type="project" value="InterPro"/>
</dbReference>
<keyword evidence="7" id="KW-0496">Mitochondrion</keyword>
<evidence type="ECO:0000256" key="2">
    <source>
        <dbReference type="ARBA" id="ARBA00008937"/>
    </source>
</evidence>
<evidence type="ECO:0000256" key="8">
    <source>
        <dbReference type="ARBA" id="ARBA00023136"/>
    </source>
</evidence>
<accession>A0A1E5RS39</accession>
<comment type="similarity">
    <text evidence="2">Belongs to the FIS1 family.</text>
</comment>
<dbReference type="Proteomes" id="UP000095605">
    <property type="component" value="Unassembled WGS sequence"/>
</dbReference>
<evidence type="ECO:0000313" key="11">
    <source>
        <dbReference type="Proteomes" id="UP000095605"/>
    </source>
</evidence>
<sequence length="158" mass="18056">MYNPELFYELNKPVPETDFQVIKKAYELNEKDNRSAFNYSWVLIRSDSKEQQIEGVNLLTHIYKTIEPEKKKETLFFLTLGNFKLKKYELSLKYIDSLINAEADLHNDTSSLNIVRGKIKEEISRTAGTAIVGLTIGVGLLAAGVTVANKWFKTGHRK</sequence>
<keyword evidence="4 9" id="KW-0812">Transmembrane</keyword>
<comment type="caution">
    <text evidence="10">The sequence shown here is derived from an EMBL/GenBank/DDBJ whole genome shotgun (WGS) entry which is preliminary data.</text>
</comment>
<reference evidence="11" key="1">
    <citation type="journal article" date="2016" name="Genome Announc.">
        <title>Genome sequences of three species of Hanseniaspora isolated from spontaneous wine fermentations.</title>
        <authorList>
            <person name="Sternes P.R."/>
            <person name="Lee D."/>
            <person name="Kutyna D.R."/>
            <person name="Borneman A.R."/>
        </authorList>
    </citation>
    <scope>NUCLEOTIDE SEQUENCE [LARGE SCALE GENOMIC DNA]</scope>
    <source>
        <strain evidence="11">AWRI3578</strain>
    </source>
</reference>
<keyword evidence="5" id="KW-1000">Mitochondrion outer membrane</keyword>
<feature type="transmembrane region" description="Helical" evidence="9">
    <location>
        <begin position="130"/>
        <end position="152"/>
    </location>
</feature>
<dbReference type="GO" id="GO:0016559">
    <property type="term" value="P:peroxisome fission"/>
    <property type="evidence" value="ECO:0007669"/>
    <property type="project" value="TreeGrafter"/>
</dbReference>
<name>A0A1E5RS39_9ASCO</name>
<gene>
    <name evidence="10" type="ORF">AWRI3578_g1054</name>
</gene>
<organism evidence="10 11">
    <name type="scientific">Hanseniaspora opuntiae</name>
    <dbReference type="NCBI Taxonomy" id="211096"/>
    <lineage>
        <taxon>Eukaryota</taxon>
        <taxon>Fungi</taxon>
        <taxon>Dikarya</taxon>
        <taxon>Ascomycota</taxon>
        <taxon>Saccharomycotina</taxon>
        <taxon>Saccharomycetes</taxon>
        <taxon>Saccharomycodales</taxon>
        <taxon>Saccharomycodaceae</taxon>
        <taxon>Hanseniaspora</taxon>
    </lineage>
</organism>